<evidence type="ECO:0000313" key="3">
    <source>
        <dbReference type="Proteomes" id="UP000321769"/>
    </source>
</evidence>
<dbReference type="AlphaFoldDB" id="A0A512HV19"/>
<dbReference type="InterPro" id="IPR036514">
    <property type="entry name" value="SGNH_hydro_sf"/>
</dbReference>
<sequence length="314" mass="33847">MRIFLGEPTASILITVVPVPVAPFPVRVAVAATALLAVAGGCSTPADPFQAPSGQYLAIGDSYSAGFRPSLDGEPPATTNDGFAWQVADATGLELVNVSCSGITTTDFVSGRPCAEDLRGDDAPDRTDGSEASTVLGHVDRHPDEIELVTVVLGTNDLRPCTSFGPRWRECVARVLPRVERALDRLLSDLRERLGPSVPIVGLTYPDVWAAEPVREPDAPRSPLVTEASVELFRDHLNPMLRRTYAGHGARFADVTEEFGGYLPVERRTTAGEVPARAALICTETYYCARDDGHPNPRGHERIADLVLETLRPR</sequence>
<accession>A0A512HV19</accession>
<evidence type="ECO:0000259" key="1">
    <source>
        <dbReference type="Pfam" id="PF13472"/>
    </source>
</evidence>
<dbReference type="EMBL" id="BJZQ01000006">
    <property type="protein sequence ID" value="GEO89294.1"/>
    <property type="molecule type" value="Genomic_DNA"/>
</dbReference>
<dbReference type="SUPFAM" id="SSF52266">
    <property type="entry name" value="SGNH hydrolase"/>
    <property type="match status" value="1"/>
</dbReference>
<reference evidence="2 3" key="1">
    <citation type="submission" date="2019-07" db="EMBL/GenBank/DDBJ databases">
        <title>Whole genome shotgun sequence of Aeromicrobium flavum NBRC 107625.</title>
        <authorList>
            <person name="Hosoyama A."/>
            <person name="Uohara A."/>
            <person name="Ohji S."/>
            <person name="Ichikawa N."/>
        </authorList>
    </citation>
    <scope>NUCLEOTIDE SEQUENCE [LARGE SCALE GENOMIC DNA]</scope>
    <source>
        <strain evidence="2 3">NBRC 107625</strain>
    </source>
</reference>
<dbReference type="Proteomes" id="UP000321769">
    <property type="component" value="Unassembled WGS sequence"/>
</dbReference>
<protein>
    <recommendedName>
        <fullName evidence="1">SGNH hydrolase-type esterase domain-containing protein</fullName>
    </recommendedName>
</protein>
<evidence type="ECO:0000313" key="2">
    <source>
        <dbReference type="EMBL" id="GEO89294.1"/>
    </source>
</evidence>
<dbReference type="Pfam" id="PF13472">
    <property type="entry name" value="Lipase_GDSL_2"/>
    <property type="match status" value="1"/>
</dbReference>
<gene>
    <name evidence="2" type="ORF">AFL01nite_16210</name>
</gene>
<organism evidence="2 3">
    <name type="scientific">Aeromicrobium flavum</name>
    <dbReference type="NCBI Taxonomy" id="416568"/>
    <lineage>
        <taxon>Bacteria</taxon>
        <taxon>Bacillati</taxon>
        <taxon>Actinomycetota</taxon>
        <taxon>Actinomycetes</taxon>
        <taxon>Propionibacteriales</taxon>
        <taxon>Nocardioidaceae</taxon>
        <taxon>Aeromicrobium</taxon>
    </lineage>
</organism>
<dbReference type="CDD" id="cd00229">
    <property type="entry name" value="SGNH_hydrolase"/>
    <property type="match status" value="1"/>
</dbReference>
<proteinExistence type="predicted"/>
<dbReference type="Gene3D" id="3.40.50.1110">
    <property type="entry name" value="SGNH hydrolase"/>
    <property type="match status" value="1"/>
</dbReference>
<dbReference type="InterPro" id="IPR013830">
    <property type="entry name" value="SGNH_hydro"/>
</dbReference>
<name>A0A512HV19_9ACTN</name>
<comment type="caution">
    <text evidence="2">The sequence shown here is derived from an EMBL/GenBank/DDBJ whole genome shotgun (WGS) entry which is preliminary data.</text>
</comment>
<dbReference type="OrthoDB" id="5503950at2"/>
<feature type="domain" description="SGNH hydrolase-type esterase" evidence="1">
    <location>
        <begin position="58"/>
        <end position="302"/>
    </location>
</feature>
<keyword evidence="3" id="KW-1185">Reference proteome</keyword>